<feature type="domain" description="PCNA-associated factor histone-like" evidence="11">
    <location>
        <begin position="1"/>
        <end position="105"/>
    </location>
</feature>
<evidence type="ECO:0000313" key="13">
    <source>
        <dbReference type="Proteomes" id="UP000005207"/>
    </source>
</evidence>
<dbReference type="GO" id="GO:0048471">
    <property type="term" value="C:perinuclear region of cytoplasm"/>
    <property type="evidence" value="ECO:0007669"/>
    <property type="project" value="UniProtKB-SubCell"/>
</dbReference>
<feature type="region of interest" description="Disordered" evidence="10">
    <location>
        <begin position="50"/>
        <end position="104"/>
    </location>
</feature>
<reference evidence="13" key="1">
    <citation type="submission" date="2012-01" db="EMBL/GenBank/DDBJ databases">
        <title>The Genome Sequence of Oreochromis niloticus (Nile Tilapia).</title>
        <authorList>
            <consortium name="Broad Institute Genome Assembly Team"/>
            <consortium name="Broad Institute Sequencing Platform"/>
            <person name="Di Palma F."/>
            <person name="Johnson J."/>
            <person name="Lander E.S."/>
            <person name="Lindblad-Toh K."/>
        </authorList>
    </citation>
    <scope>NUCLEOTIDE SEQUENCE [LARGE SCALE GENOMIC DNA]</scope>
</reference>
<evidence type="ECO:0000256" key="6">
    <source>
        <dbReference type="ARBA" id="ARBA00023204"/>
    </source>
</evidence>
<dbReference type="Ensembl" id="ENSONIT00000069545.1">
    <property type="protein sequence ID" value="ENSONIP00000066808.1"/>
    <property type="gene ID" value="ENSONIG00000033180.1"/>
</dbReference>
<dbReference type="AlphaFoldDB" id="A0A669E221"/>
<evidence type="ECO:0000259" key="11">
    <source>
        <dbReference type="Pfam" id="PF15715"/>
    </source>
</evidence>
<evidence type="ECO:0000313" key="12">
    <source>
        <dbReference type="Ensembl" id="ENSONIP00000066808.1"/>
    </source>
</evidence>
<reference evidence="12" key="2">
    <citation type="submission" date="2025-08" db="UniProtKB">
        <authorList>
            <consortium name="Ensembl"/>
        </authorList>
    </citation>
    <scope>IDENTIFICATION</scope>
</reference>
<dbReference type="GO" id="GO:0005634">
    <property type="term" value="C:nucleus"/>
    <property type="evidence" value="ECO:0007669"/>
    <property type="project" value="UniProtKB-SubCell"/>
</dbReference>
<evidence type="ECO:0000256" key="10">
    <source>
        <dbReference type="SAM" id="MobiDB-lite"/>
    </source>
</evidence>
<keyword evidence="4" id="KW-0963">Cytoplasm</keyword>
<dbReference type="InterPro" id="IPR040444">
    <property type="entry name" value="PCNA-AF"/>
</dbReference>
<keyword evidence="5" id="KW-0227">DNA damage</keyword>
<reference evidence="12" key="3">
    <citation type="submission" date="2025-09" db="UniProtKB">
        <authorList>
            <consortium name="Ensembl"/>
        </authorList>
    </citation>
    <scope>IDENTIFICATION</scope>
</reference>
<evidence type="ECO:0000256" key="3">
    <source>
        <dbReference type="ARBA" id="ARBA00013777"/>
    </source>
</evidence>
<evidence type="ECO:0000256" key="1">
    <source>
        <dbReference type="ARBA" id="ARBA00004123"/>
    </source>
</evidence>
<name>A0A669E221_ORENI</name>
<proteinExistence type="predicted"/>
<evidence type="ECO:0000256" key="8">
    <source>
        <dbReference type="ARBA" id="ARBA00030014"/>
    </source>
</evidence>
<accession>A0A669E221</accession>
<organism evidence="12 13">
    <name type="scientific">Oreochromis niloticus</name>
    <name type="common">Nile tilapia</name>
    <name type="synonym">Tilapia nilotica</name>
    <dbReference type="NCBI Taxonomy" id="8128"/>
    <lineage>
        <taxon>Eukaryota</taxon>
        <taxon>Metazoa</taxon>
        <taxon>Chordata</taxon>
        <taxon>Craniata</taxon>
        <taxon>Vertebrata</taxon>
        <taxon>Euteleostomi</taxon>
        <taxon>Actinopterygii</taxon>
        <taxon>Neopterygii</taxon>
        <taxon>Teleostei</taxon>
        <taxon>Neoteleostei</taxon>
        <taxon>Acanthomorphata</taxon>
        <taxon>Ovalentaria</taxon>
        <taxon>Cichlomorphae</taxon>
        <taxon>Cichliformes</taxon>
        <taxon>Cichlidae</taxon>
        <taxon>African cichlids</taxon>
        <taxon>Pseudocrenilabrinae</taxon>
        <taxon>Oreochromini</taxon>
        <taxon>Oreochromis</taxon>
    </lineage>
</organism>
<dbReference type="Proteomes" id="UP000005207">
    <property type="component" value="Linkage group LG7"/>
</dbReference>
<comment type="subcellular location">
    <subcellularLocation>
        <location evidence="2">Cytoplasm</location>
        <location evidence="2">Perinuclear region</location>
    </subcellularLocation>
    <subcellularLocation>
        <location evidence="1">Nucleus</location>
    </subcellularLocation>
</comment>
<evidence type="ECO:0000256" key="7">
    <source>
        <dbReference type="ARBA" id="ARBA00023242"/>
    </source>
</evidence>
<keyword evidence="7" id="KW-0539">Nucleus</keyword>
<dbReference type="InParanoid" id="A0A669E221"/>
<dbReference type="GO" id="GO:0006281">
    <property type="term" value="P:DNA repair"/>
    <property type="evidence" value="ECO:0007669"/>
    <property type="project" value="UniProtKB-KW"/>
</dbReference>
<dbReference type="PANTHER" id="PTHR15679">
    <property type="entry name" value="PCNA-ASSOCIATED FACTOR"/>
    <property type="match status" value="1"/>
</dbReference>
<dbReference type="PANTHER" id="PTHR15679:SF8">
    <property type="entry name" value="PCNA-ASSOCIATED FACTOR"/>
    <property type="match status" value="1"/>
</dbReference>
<dbReference type="Pfam" id="PF15715">
    <property type="entry name" value="PAF"/>
    <property type="match status" value="1"/>
</dbReference>
<protein>
    <recommendedName>
        <fullName evidence="3">PCNA-associated factor</fullName>
    </recommendedName>
    <alternativeName>
        <fullName evidence="8">PCNA-associated factor of 15 kDa</fullName>
    </alternativeName>
    <alternativeName>
        <fullName evidence="9">PCNA-clamp-associated factor</fullName>
    </alternativeName>
</protein>
<keyword evidence="6" id="KW-0234">DNA repair</keyword>
<evidence type="ECO:0000256" key="4">
    <source>
        <dbReference type="ARBA" id="ARBA00022490"/>
    </source>
</evidence>
<evidence type="ECO:0000256" key="5">
    <source>
        <dbReference type="ARBA" id="ARBA00022763"/>
    </source>
</evidence>
<dbReference type="GO" id="GO:0003682">
    <property type="term" value="F:chromatin binding"/>
    <property type="evidence" value="ECO:0007669"/>
    <property type="project" value="TreeGrafter"/>
</dbReference>
<feature type="compositionally biased region" description="Basic and acidic residues" evidence="10">
    <location>
        <begin position="74"/>
        <end position="85"/>
    </location>
</feature>
<evidence type="ECO:0000256" key="9">
    <source>
        <dbReference type="ARBA" id="ARBA00031186"/>
    </source>
</evidence>
<dbReference type="InterPro" id="IPR031444">
    <property type="entry name" value="PCNA-AF_dom"/>
</dbReference>
<dbReference type="GO" id="GO:0051726">
    <property type="term" value="P:regulation of cell cycle"/>
    <property type="evidence" value="ECO:0007669"/>
    <property type="project" value="InterPro"/>
</dbReference>
<keyword evidence="13" id="KW-1185">Reference proteome</keyword>
<dbReference type="GO" id="GO:0019985">
    <property type="term" value="P:translesion synthesis"/>
    <property type="evidence" value="ECO:0007669"/>
    <property type="project" value="TreeGrafter"/>
</dbReference>
<sequence length="123" mass="14134">MVRTKADSVPGSYRKVPVSLRARTHTHTHSSRTEAAVIVVTYSKEQICRREPRVSSSHPDLAEGHRGLFWRSPRKMEKENRRPQEVEDDEEAGGSGMSKASRKYVLSSRPYKSETYSTLWWVT</sequence>
<evidence type="ECO:0000256" key="2">
    <source>
        <dbReference type="ARBA" id="ARBA00004556"/>
    </source>
</evidence>